<dbReference type="Proteomes" id="UP000325315">
    <property type="component" value="Unassembled WGS sequence"/>
</dbReference>
<accession>A0A5B6WI24</accession>
<gene>
    <name evidence="1" type="ORF">EPI10_021900</name>
</gene>
<proteinExistence type="predicted"/>
<comment type="caution">
    <text evidence="1">The sequence shown here is derived from an EMBL/GenBank/DDBJ whole genome shotgun (WGS) entry which is preliminary data.</text>
</comment>
<keyword evidence="1" id="KW-0489">Methyltransferase</keyword>
<name>A0A5B6WI24_9ROSI</name>
<evidence type="ECO:0000313" key="1">
    <source>
        <dbReference type="EMBL" id="KAA3481541.1"/>
    </source>
</evidence>
<dbReference type="GO" id="GO:0032259">
    <property type="term" value="P:methylation"/>
    <property type="evidence" value="ECO:0007669"/>
    <property type="project" value="UniProtKB-KW"/>
</dbReference>
<dbReference type="GO" id="GO:0008168">
    <property type="term" value="F:methyltransferase activity"/>
    <property type="evidence" value="ECO:0007669"/>
    <property type="project" value="UniProtKB-KW"/>
</dbReference>
<dbReference type="AlphaFoldDB" id="A0A5B6WI24"/>
<reference evidence="2" key="1">
    <citation type="journal article" date="2019" name="Plant Biotechnol. J.">
        <title>Genome sequencing of the Australian wild diploid species Gossypium australe highlights disease resistance and delayed gland morphogenesis.</title>
        <authorList>
            <person name="Cai Y."/>
            <person name="Cai X."/>
            <person name="Wang Q."/>
            <person name="Wang P."/>
            <person name="Zhang Y."/>
            <person name="Cai C."/>
            <person name="Xu Y."/>
            <person name="Wang K."/>
            <person name="Zhou Z."/>
            <person name="Wang C."/>
            <person name="Geng S."/>
            <person name="Li B."/>
            <person name="Dong Q."/>
            <person name="Hou Y."/>
            <person name="Wang H."/>
            <person name="Ai P."/>
            <person name="Liu Z."/>
            <person name="Yi F."/>
            <person name="Sun M."/>
            <person name="An G."/>
            <person name="Cheng J."/>
            <person name="Zhang Y."/>
            <person name="Shi Q."/>
            <person name="Xie Y."/>
            <person name="Shi X."/>
            <person name="Chang Y."/>
            <person name="Huang F."/>
            <person name="Chen Y."/>
            <person name="Hong S."/>
            <person name="Mi L."/>
            <person name="Sun Q."/>
            <person name="Zhang L."/>
            <person name="Zhou B."/>
            <person name="Peng R."/>
            <person name="Zhang X."/>
            <person name="Liu F."/>
        </authorList>
    </citation>
    <scope>NUCLEOTIDE SEQUENCE [LARGE SCALE GENOMIC DNA]</scope>
    <source>
        <strain evidence="2">cv. PA1801</strain>
    </source>
</reference>
<dbReference type="EMBL" id="SMMG02000003">
    <property type="protein sequence ID" value="KAA3481541.1"/>
    <property type="molecule type" value="Genomic_DNA"/>
</dbReference>
<sequence>MDMVNANREHVNKLLQVQAHVLHYRCSTLPKLAAYARLVHSGFFAQQKLGNDAKVGHFLINASRLLLKNDPLSATYFLKLVLDPILTKPCQLLVTWFQNDGCTHLIPHMGRHFGTSLAMIHN</sequence>
<protein>
    <submittedName>
        <fullName evidence="1">Trans-resveratrol di-O-methyltransferase-like</fullName>
    </submittedName>
</protein>
<evidence type="ECO:0000313" key="2">
    <source>
        <dbReference type="Proteomes" id="UP000325315"/>
    </source>
</evidence>
<keyword evidence="1" id="KW-0808">Transferase</keyword>
<organism evidence="1 2">
    <name type="scientific">Gossypium australe</name>
    <dbReference type="NCBI Taxonomy" id="47621"/>
    <lineage>
        <taxon>Eukaryota</taxon>
        <taxon>Viridiplantae</taxon>
        <taxon>Streptophyta</taxon>
        <taxon>Embryophyta</taxon>
        <taxon>Tracheophyta</taxon>
        <taxon>Spermatophyta</taxon>
        <taxon>Magnoliopsida</taxon>
        <taxon>eudicotyledons</taxon>
        <taxon>Gunneridae</taxon>
        <taxon>Pentapetalae</taxon>
        <taxon>rosids</taxon>
        <taxon>malvids</taxon>
        <taxon>Malvales</taxon>
        <taxon>Malvaceae</taxon>
        <taxon>Malvoideae</taxon>
        <taxon>Gossypium</taxon>
    </lineage>
</organism>
<keyword evidence="2" id="KW-1185">Reference proteome</keyword>